<evidence type="ECO:0000256" key="1">
    <source>
        <dbReference type="ARBA" id="ARBA00023015"/>
    </source>
</evidence>
<dbReference type="SUPFAM" id="SSF55781">
    <property type="entry name" value="GAF domain-like"/>
    <property type="match status" value="1"/>
</dbReference>
<dbReference type="Proteomes" id="UP000249135">
    <property type="component" value="Unassembled WGS sequence"/>
</dbReference>
<protein>
    <submittedName>
        <fullName evidence="6">IclR family transcriptional regulator</fullName>
    </submittedName>
</protein>
<dbReference type="InterPro" id="IPR029016">
    <property type="entry name" value="GAF-like_dom_sf"/>
</dbReference>
<evidence type="ECO:0000313" key="6">
    <source>
        <dbReference type="EMBL" id="PZQ77660.1"/>
    </source>
</evidence>
<dbReference type="Pfam" id="PF01614">
    <property type="entry name" value="IclR_C"/>
    <property type="match status" value="1"/>
</dbReference>
<keyword evidence="3" id="KW-0804">Transcription</keyword>
<feature type="domain" description="HTH iclR-type" evidence="4">
    <location>
        <begin position="10"/>
        <end position="72"/>
    </location>
</feature>
<dbReference type="GO" id="GO:0045892">
    <property type="term" value="P:negative regulation of DNA-templated transcription"/>
    <property type="evidence" value="ECO:0007669"/>
    <property type="project" value="TreeGrafter"/>
</dbReference>
<dbReference type="InterPro" id="IPR014757">
    <property type="entry name" value="Tscrpt_reg_IclR_C"/>
</dbReference>
<dbReference type="InterPro" id="IPR005471">
    <property type="entry name" value="Tscrpt_reg_IclR_N"/>
</dbReference>
<feature type="domain" description="IclR-ED" evidence="5">
    <location>
        <begin position="73"/>
        <end position="257"/>
    </location>
</feature>
<gene>
    <name evidence="6" type="ORF">DI563_03000</name>
</gene>
<proteinExistence type="predicted"/>
<dbReference type="Gene3D" id="3.30.450.40">
    <property type="match status" value="1"/>
</dbReference>
<evidence type="ECO:0000259" key="4">
    <source>
        <dbReference type="PROSITE" id="PS51077"/>
    </source>
</evidence>
<dbReference type="PANTHER" id="PTHR30136">
    <property type="entry name" value="HELIX-TURN-HELIX TRANSCRIPTIONAL REGULATOR, ICLR FAMILY"/>
    <property type="match status" value="1"/>
</dbReference>
<dbReference type="AlphaFoldDB" id="A0A2W5SSD7"/>
<evidence type="ECO:0000256" key="2">
    <source>
        <dbReference type="ARBA" id="ARBA00023125"/>
    </source>
</evidence>
<dbReference type="PANTHER" id="PTHR30136:SF24">
    <property type="entry name" value="HTH-TYPE TRANSCRIPTIONAL REPRESSOR ALLR"/>
    <property type="match status" value="1"/>
</dbReference>
<dbReference type="InterPro" id="IPR036390">
    <property type="entry name" value="WH_DNA-bd_sf"/>
</dbReference>
<accession>A0A2W5SSD7</accession>
<dbReference type="InterPro" id="IPR050707">
    <property type="entry name" value="HTH_MetabolicPath_Reg"/>
</dbReference>
<dbReference type="GO" id="GO:0003700">
    <property type="term" value="F:DNA-binding transcription factor activity"/>
    <property type="evidence" value="ECO:0007669"/>
    <property type="project" value="TreeGrafter"/>
</dbReference>
<reference evidence="6 7" key="1">
    <citation type="submission" date="2017-08" db="EMBL/GenBank/DDBJ databases">
        <title>Infants hospitalized years apart are colonized by the same room-sourced microbial strains.</title>
        <authorList>
            <person name="Brooks B."/>
            <person name="Olm M.R."/>
            <person name="Firek B.A."/>
            <person name="Baker R."/>
            <person name="Thomas B.C."/>
            <person name="Morowitz M.J."/>
            <person name="Banfield J.F."/>
        </authorList>
    </citation>
    <scope>NUCLEOTIDE SEQUENCE [LARGE SCALE GENOMIC DNA]</scope>
    <source>
        <strain evidence="6">S2_005_003_R2_41</strain>
    </source>
</reference>
<dbReference type="Pfam" id="PF09339">
    <property type="entry name" value="HTH_IclR"/>
    <property type="match status" value="1"/>
</dbReference>
<dbReference type="PROSITE" id="PS51078">
    <property type="entry name" value="ICLR_ED"/>
    <property type="match status" value="1"/>
</dbReference>
<evidence type="ECO:0000259" key="5">
    <source>
        <dbReference type="PROSITE" id="PS51078"/>
    </source>
</evidence>
<name>A0A2W5SSD7_VARPD</name>
<dbReference type="EMBL" id="QFPP01000013">
    <property type="protein sequence ID" value="PZQ77660.1"/>
    <property type="molecule type" value="Genomic_DNA"/>
</dbReference>
<sequence>MNQDPDLLDDARMLRAIRVIEAVCDAAMPLSVPQLAIRTEIPKATLARLVATLVSSGYMSFVPGRRELVPGPRSARLGIRALGNGHFRRECRAVLRDTVARLGETCNLVVRDGDSVMYIERVETDAPLRMHLEPGARAPLHCTAGGKLFLSQMPRPERDRLLSVYQLQRRTPATLVDLPILKIELDRLQKLGLGMDNEEFVAGMVGIAVPVRATDNGAVLAALVCHAAAARATLRELESKLPLLRAAAGRIELLLNPVRPGPEDE</sequence>
<dbReference type="Gene3D" id="1.10.10.10">
    <property type="entry name" value="Winged helix-like DNA-binding domain superfamily/Winged helix DNA-binding domain"/>
    <property type="match status" value="1"/>
</dbReference>
<keyword evidence="2" id="KW-0238">DNA-binding</keyword>
<dbReference type="GO" id="GO:0003677">
    <property type="term" value="F:DNA binding"/>
    <property type="evidence" value="ECO:0007669"/>
    <property type="project" value="UniProtKB-KW"/>
</dbReference>
<dbReference type="InterPro" id="IPR036388">
    <property type="entry name" value="WH-like_DNA-bd_sf"/>
</dbReference>
<organism evidence="6 7">
    <name type="scientific">Variovorax paradoxus</name>
    <dbReference type="NCBI Taxonomy" id="34073"/>
    <lineage>
        <taxon>Bacteria</taxon>
        <taxon>Pseudomonadati</taxon>
        <taxon>Pseudomonadota</taxon>
        <taxon>Betaproteobacteria</taxon>
        <taxon>Burkholderiales</taxon>
        <taxon>Comamonadaceae</taxon>
        <taxon>Variovorax</taxon>
    </lineage>
</organism>
<evidence type="ECO:0000313" key="7">
    <source>
        <dbReference type="Proteomes" id="UP000249135"/>
    </source>
</evidence>
<comment type="caution">
    <text evidence="6">The sequence shown here is derived from an EMBL/GenBank/DDBJ whole genome shotgun (WGS) entry which is preliminary data.</text>
</comment>
<evidence type="ECO:0000256" key="3">
    <source>
        <dbReference type="ARBA" id="ARBA00023163"/>
    </source>
</evidence>
<dbReference type="SUPFAM" id="SSF46785">
    <property type="entry name" value="Winged helix' DNA-binding domain"/>
    <property type="match status" value="1"/>
</dbReference>
<keyword evidence="1" id="KW-0805">Transcription regulation</keyword>
<dbReference type="PROSITE" id="PS51077">
    <property type="entry name" value="HTH_ICLR"/>
    <property type="match status" value="1"/>
</dbReference>